<proteinExistence type="predicted"/>
<feature type="transmembrane region" description="Helical" evidence="1">
    <location>
        <begin position="36"/>
        <end position="55"/>
    </location>
</feature>
<keyword evidence="1" id="KW-0812">Transmembrane</keyword>
<dbReference type="AlphaFoldDB" id="F5J0F4"/>
<keyword evidence="3" id="KW-1185">Reference proteome</keyword>
<dbReference type="HOGENOM" id="CLU_1352853_0_0_10"/>
<comment type="caution">
    <text evidence="2">The sequence shown here is derived from an EMBL/GenBank/DDBJ whole genome shotgun (WGS) entry which is preliminary data.</text>
</comment>
<dbReference type="eggNOG" id="ENOG5032U4M">
    <property type="taxonomic scope" value="Bacteria"/>
</dbReference>
<protein>
    <submittedName>
        <fullName evidence="2">Uncharacterized protein</fullName>
    </submittedName>
</protein>
<keyword evidence="1" id="KW-0472">Membrane</keyword>
<organism evidence="2 3">
    <name type="scientific">Dysgonomonas gadei ATCC BAA-286</name>
    <dbReference type="NCBI Taxonomy" id="742766"/>
    <lineage>
        <taxon>Bacteria</taxon>
        <taxon>Pseudomonadati</taxon>
        <taxon>Bacteroidota</taxon>
        <taxon>Bacteroidia</taxon>
        <taxon>Bacteroidales</taxon>
        <taxon>Dysgonomonadaceae</taxon>
        <taxon>Dysgonomonas</taxon>
    </lineage>
</organism>
<evidence type="ECO:0000313" key="3">
    <source>
        <dbReference type="Proteomes" id="UP000004913"/>
    </source>
</evidence>
<accession>F5J0F4</accession>
<evidence type="ECO:0000256" key="1">
    <source>
        <dbReference type="SAM" id="Phobius"/>
    </source>
</evidence>
<dbReference type="Proteomes" id="UP000004913">
    <property type="component" value="Unassembled WGS sequence"/>
</dbReference>
<evidence type="ECO:0000313" key="2">
    <source>
        <dbReference type="EMBL" id="EGK00856.1"/>
    </source>
</evidence>
<feature type="transmembrane region" description="Helical" evidence="1">
    <location>
        <begin position="7"/>
        <end position="30"/>
    </location>
</feature>
<dbReference type="EMBL" id="ADLV01000033">
    <property type="protein sequence ID" value="EGK00856.1"/>
    <property type="molecule type" value="Genomic_DNA"/>
</dbReference>
<name>F5J0F4_9BACT</name>
<gene>
    <name evidence="2" type="ORF">HMPREF9455_02821</name>
</gene>
<keyword evidence="1" id="KW-1133">Transmembrane helix</keyword>
<sequence>MKYAKLFFTSIIFFILINTSFFISGLLGFLALPCAVLMFVLFLVLFGYCCYYVVLMIKERFQDKYRNILVVTLVIVLGLTVYKPEGLLSYELLNGKRVMYAFNEGAANCTTNLDLYSNNIFTFTDICFGVYTTLGKYRINSDTIFFEKIYIDKRNDFYEYAVYSDVEHYYLKGKEGVLQLYRKQTDTVPAYVLSVLNKSIFK</sequence>
<reference evidence="2 3" key="1">
    <citation type="submission" date="2011-04" db="EMBL/GenBank/DDBJ databases">
        <title>The Genome Sequence of Dysgonomonas gadei ATCC BAA-286.</title>
        <authorList>
            <consortium name="The Broad Institute Genome Sequencing Platform"/>
            <person name="Earl A."/>
            <person name="Ward D."/>
            <person name="Feldgarden M."/>
            <person name="Gevers D."/>
            <person name="Pudlo N."/>
            <person name="Martens E."/>
            <person name="Allen-Vercoe E."/>
            <person name="Young S.K."/>
            <person name="Zeng Q."/>
            <person name="Gargeya S."/>
            <person name="Fitzgerald M."/>
            <person name="Haas B."/>
            <person name="Abouelleil A."/>
            <person name="Alvarado L."/>
            <person name="Arachchi H.M."/>
            <person name="Berlin A."/>
            <person name="Brown A."/>
            <person name="Chapman S.B."/>
            <person name="Chen Z."/>
            <person name="Dunbar C."/>
            <person name="Freedman E."/>
            <person name="Gearin G."/>
            <person name="Gellesch M."/>
            <person name="Goldberg J."/>
            <person name="Griggs A."/>
            <person name="Gujja S."/>
            <person name="Heiman D."/>
            <person name="Howarth C."/>
            <person name="Larson L."/>
            <person name="Lui A."/>
            <person name="MacDonald P.J.P."/>
            <person name="Mehta T."/>
            <person name="Montmayeur A."/>
            <person name="Murphy C."/>
            <person name="Neiman D."/>
            <person name="Pearson M."/>
            <person name="Priest M."/>
            <person name="Roberts A."/>
            <person name="Saif S."/>
            <person name="Shea T."/>
            <person name="Shenoy N."/>
            <person name="Sisk P."/>
            <person name="Stolte C."/>
            <person name="Sykes S."/>
            <person name="Yandava C."/>
            <person name="Wortman J."/>
            <person name="Nusbaum C."/>
            <person name="Birren B."/>
        </authorList>
    </citation>
    <scope>NUCLEOTIDE SEQUENCE [LARGE SCALE GENOMIC DNA]</scope>
    <source>
        <strain evidence="2 3">ATCC BAA-286</strain>
    </source>
</reference>
<dbReference type="STRING" id="742766.HMPREF9455_02821"/>
<feature type="transmembrane region" description="Helical" evidence="1">
    <location>
        <begin position="67"/>
        <end position="84"/>
    </location>
</feature>